<accession>A0A0E9Q1B0</accession>
<protein>
    <submittedName>
        <fullName evidence="1">Uncharacterized protein</fullName>
    </submittedName>
</protein>
<evidence type="ECO:0000313" key="1">
    <source>
        <dbReference type="EMBL" id="JAH10277.1"/>
    </source>
</evidence>
<reference evidence="1" key="2">
    <citation type="journal article" date="2015" name="Fish Shellfish Immunol.">
        <title>Early steps in the European eel (Anguilla anguilla)-Vibrio vulnificus interaction in the gills: Role of the RtxA13 toxin.</title>
        <authorList>
            <person name="Callol A."/>
            <person name="Pajuelo D."/>
            <person name="Ebbesson L."/>
            <person name="Teles M."/>
            <person name="MacKenzie S."/>
            <person name="Amaro C."/>
        </authorList>
    </citation>
    <scope>NUCLEOTIDE SEQUENCE</scope>
</reference>
<dbReference type="PROSITE" id="PS51257">
    <property type="entry name" value="PROKAR_LIPOPROTEIN"/>
    <property type="match status" value="1"/>
</dbReference>
<dbReference type="EMBL" id="GBXM01098300">
    <property type="protein sequence ID" value="JAH10277.1"/>
    <property type="molecule type" value="Transcribed_RNA"/>
</dbReference>
<organism evidence="1">
    <name type="scientific">Anguilla anguilla</name>
    <name type="common">European freshwater eel</name>
    <name type="synonym">Muraena anguilla</name>
    <dbReference type="NCBI Taxonomy" id="7936"/>
    <lineage>
        <taxon>Eukaryota</taxon>
        <taxon>Metazoa</taxon>
        <taxon>Chordata</taxon>
        <taxon>Craniata</taxon>
        <taxon>Vertebrata</taxon>
        <taxon>Euteleostomi</taxon>
        <taxon>Actinopterygii</taxon>
        <taxon>Neopterygii</taxon>
        <taxon>Teleostei</taxon>
        <taxon>Anguilliformes</taxon>
        <taxon>Anguillidae</taxon>
        <taxon>Anguilla</taxon>
    </lineage>
</organism>
<reference evidence="1" key="1">
    <citation type="submission" date="2014-11" db="EMBL/GenBank/DDBJ databases">
        <authorList>
            <person name="Amaro Gonzalez C."/>
        </authorList>
    </citation>
    <scope>NUCLEOTIDE SEQUENCE</scope>
</reference>
<proteinExistence type="predicted"/>
<name>A0A0E9Q1B0_ANGAN</name>
<dbReference type="AlphaFoldDB" id="A0A0E9Q1B0"/>
<sequence length="49" mass="5611">MKCKFPDRLGQSRMFQFLAMKICVALAVCLGSLSCFRMKHHPMSLETFA</sequence>